<evidence type="ECO:0000313" key="2">
    <source>
        <dbReference type="EMBL" id="KAK0672018.1"/>
    </source>
</evidence>
<dbReference type="AlphaFoldDB" id="A0AA39ZJ43"/>
<evidence type="ECO:0000313" key="3">
    <source>
        <dbReference type="Proteomes" id="UP001174997"/>
    </source>
</evidence>
<feature type="chain" id="PRO_5041263599" evidence="1">
    <location>
        <begin position="20"/>
        <end position="177"/>
    </location>
</feature>
<accession>A0AA39ZJ43</accession>
<dbReference type="EMBL" id="JAULSY010000016">
    <property type="protein sequence ID" value="KAK0672018.1"/>
    <property type="molecule type" value="Genomic_DNA"/>
</dbReference>
<evidence type="ECO:0000256" key="1">
    <source>
        <dbReference type="SAM" id="SignalP"/>
    </source>
</evidence>
<comment type="caution">
    <text evidence="2">The sequence shown here is derived from an EMBL/GenBank/DDBJ whole genome shotgun (WGS) entry which is preliminary data.</text>
</comment>
<keyword evidence="1" id="KW-0732">Signal</keyword>
<proteinExistence type="predicted"/>
<dbReference type="PANTHER" id="PTHR39603:SF1">
    <property type="entry name" value="CYANOVIRIN-N DOMAIN-CONTAINING PROTEIN"/>
    <property type="match status" value="1"/>
</dbReference>
<protein>
    <submittedName>
        <fullName evidence="2">Uncharacterized protein</fullName>
    </submittedName>
</protein>
<dbReference type="Proteomes" id="UP001174997">
    <property type="component" value="Unassembled WGS sequence"/>
</dbReference>
<name>A0AA39ZJ43_9PEZI</name>
<dbReference type="PANTHER" id="PTHR39603">
    <property type="entry name" value="CYANOVIRIN-N DOMAIN-CONTAINING PROTEIN"/>
    <property type="match status" value="1"/>
</dbReference>
<gene>
    <name evidence="2" type="ORF">QBC41DRAFT_353732</name>
</gene>
<feature type="signal peptide" evidence="1">
    <location>
        <begin position="1"/>
        <end position="19"/>
    </location>
</feature>
<reference evidence="2" key="1">
    <citation type="submission" date="2023-06" db="EMBL/GenBank/DDBJ databases">
        <title>Genome-scale phylogeny and comparative genomics of the fungal order Sordariales.</title>
        <authorList>
            <consortium name="Lawrence Berkeley National Laboratory"/>
            <person name="Hensen N."/>
            <person name="Bonometti L."/>
            <person name="Westerberg I."/>
            <person name="Brannstrom I.O."/>
            <person name="Guillou S."/>
            <person name="Cros-Aarteil S."/>
            <person name="Calhoun S."/>
            <person name="Haridas S."/>
            <person name="Kuo A."/>
            <person name="Mondo S."/>
            <person name="Pangilinan J."/>
            <person name="Riley R."/>
            <person name="Labutti K."/>
            <person name="Andreopoulos B."/>
            <person name="Lipzen A."/>
            <person name="Chen C."/>
            <person name="Yanf M."/>
            <person name="Daum C."/>
            <person name="Ng V."/>
            <person name="Clum A."/>
            <person name="Steindorff A."/>
            <person name="Ohm R."/>
            <person name="Martin F."/>
            <person name="Silar P."/>
            <person name="Natvig D."/>
            <person name="Lalanne C."/>
            <person name="Gautier V."/>
            <person name="Ament-Velasquez S.L."/>
            <person name="Kruys A."/>
            <person name="Hutchinson M.I."/>
            <person name="Powell A.J."/>
            <person name="Barry K."/>
            <person name="Miller A.N."/>
            <person name="Grigoriev I.V."/>
            <person name="Debuchy R."/>
            <person name="Gladieux P."/>
            <person name="Thoren M.H."/>
            <person name="Johannesson H."/>
        </authorList>
    </citation>
    <scope>NUCLEOTIDE SEQUENCE</scope>
    <source>
        <strain evidence="2">CBS 307.81</strain>
    </source>
</reference>
<organism evidence="2 3">
    <name type="scientific">Cercophora samala</name>
    <dbReference type="NCBI Taxonomy" id="330535"/>
    <lineage>
        <taxon>Eukaryota</taxon>
        <taxon>Fungi</taxon>
        <taxon>Dikarya</taxon>
        <taxon>Ascomycota</taxon>
        <taxon>Pezizomycotina</taxon>
        <taxon>Sordariomycetes</taxon>
        <taxon>Sordariomycetidae</taxon>
        <taxon>Sordariales</taxon>
        <taxon>Lasiosphaeriaceae</taxon>
        <taxon>Cercophora</taxon>
    </lineage>
</organism>
<sequence length="177" mass="18399">MVNFSIHLAVLALATSVAAAPAPTDNSSVTFSFAQWIEDIIANPDTALTPAEAVAAANAAKVVATAGGLQKRAYCEELFGDAPAADAAACLDDLARKGAQGQQCVIGYDVFSIQMCRIGGAQIRGSKSARESQSANCNDVARTGGLIFDSCWRADGTVKGRELCISNRLMQVNIMGV</sequence>
<keyword evidence="3" id="KW-1185">Reference proteome</keyword>